<feature type="transmembrane region" description="Helical" evidence="1">
    <location>
        <begin position="39"/>
        <end position="63"/>
    </location>
</feature>
<feature type="transmembrane region" description="Helical" evidence="1">
    <location>
        <begin position="12"/>
        <end position="33"/>
    </location>
</feature>
<comment type="caution">
    <text evidence="2">The sequence shown here is derived from an EMBL/GenBank/DDBJ whole genome shotgun (WGS) entry which is preliminary data.</text>
</comment>
<dbReference type="Proteomes" id="UP000294901">
    <property type="component" value="Unassembled WGS sequence"/>
</dbReference>
<dbReference type="EMBL" id="SNWR01000001">
    <property type="protein sequence ID" value="TDO39698.1"/>
    <property type="molecule type" value="Genomic_DNA"/>
</dbReference>
<evidence type="ECO:0000256" key="1">
    <source>
        <dbReference type="SAM" id="Phobius"/>
    </source>
</evidence>
<name>A0A4V3C7Z8_9ACTN</name>
<organism evidence="2 3">
    <name type="scientific">Paractinoplanes brasiliensis</name>
    <dbReference type="NCBI Taxonomy" id="52695"/>
    <lineage>
        <taxon>Bacteria</taxon>
        <taxon>Bacillati</taxon>
        <taxon>Actinomycetota</taxon>
        <taxon>Actinomycetes</taxon>
        <taxon>Micromonosporales</taxon>
        <taxon>Micromonosporaceae</taxon>
        <taxon>Paractinoplanes</taxon>
    </lineage>
</organism>
<keyword evidence="1" id="KW-0812">Transmembrane</keyword>
<evidence type="ECO:0000313" key="2">
    <source>
        <dbReference type="EMBL" id="TDO39698.1"/>
    </source>
</evidence>
<proteinExistence type="predicted"/>
<sequence length="75" mass="8489">MQTLSDALVSQILNIASVLLVPTVLLLILRRLIPGFGDALWRGYCQLLTWMVVLPVRLIRLLILEAAGRRGRRRP</sequence>
<keyword evidence="1" id="KW-1133">Transmembrane helix</keyword>
<dbReference type="AlphaFoldDB" id="A0A4V3C7Z8"/>
<keyword evidence="1" id="KW-0472">Membrane</keyword>
<gene>
    <name evidence="2" type="ORF">C8E87_3394</name>
</gene>
<accession>A0A4V3C7Z8</accession>
<protein>
    <submittedName>
        <fullName evidence="2">Uncharacterized protein</fullName>
    </submittedName>
</protein>
<reference evidence="2 3" key="1">
    <citation type="submission" date="2019-03" db="EMBL/GenBank/DDBJ databases">
        <title>Sequencing the genomes of 1000 actinobacteria strains.</title>
        <authorList>
            <person name="Klenk H.-P."/>
        </authorList>
    </citation>
    <scope>NUCLEOTIDE SEQUENCE [LARGE SCALE GENOMIC DNA]</scope>
    <source>
        <strain evidence="2 3">DSM 43805</strain>
    </source>
</reference>
<keyword evidence="3" id="KW-1185">Reference proteome</keyword>
<dbReference type="RefSeq" id="WP_133873983.1">
    <property type="nucleotide sequence ID" value="NZ_BOMD01000054.1"/>
</dbReference>
<evidence type="ECO:0000313" key="3">
    <source>
        <dbReference type="Proteomes" id="UP000294901"/>
    </source>
</evidence>